<organism evidence="2 3">
    <name type="scientific">Gigaspora margarita</name>
    <dbReference type="NCBI Taxonomy" id="4874"/>
    <lineage>
        <taxon>Eukaryota</taxon>
        <taxon>Fungi</taxon>
        <taxon>Fungi incertae sedis</taxon>
        <taxon>Mucoromycota</taxon>
        <taxon>Glomeromycotina</taxon>
        <taxon>Glomeromycetes</taxon>
        <taxon>Diversisporales</taxon>
        <taxon>Gigasporaceae</taxon>
        <taxon>Gigaspora</taxon>
    </lineage>
</organism>
<sequence length="416" mass="46506">MKIIYFLIILLSSLQSYSIYAVQQHPLARLWGVDDTEVPKILEIERNLISIYKILRPILDQYDFISSFGGTNINIFKNHIVIYTVNYSKVDDLLALPQITPHEAFLYFDEANNSMSQINSNFGQIEDQALSIRPKNVFIYTDMKLNNNVLYFLYRDIDNTEFIDATKPFNPIIRYARNSNASQNIKRSRYDVDSRNLKVKVLGGDGLYNDAACSVGFWAINRFIPDKFYIITSGHCFVSFSDVSYLPWGSRTPASYIGPIDVDMKYPIDFGLVSLDGEEVIPTFSIRNDDDDQYKELIVIYDTPVSTVGGHICKSGYKTHLSCGYVFGLNGIYVDETGNGDTNLIITNMHGSGGDSGGAVFSFGSPQNLHSVVGHGIILGGGPGFASAHSLDSIFDELEKIFNIHLKLYLEDSGGS</sequence>
<proteinExistence type="predicted"/>
<evidence type="ECO:0000313" key="3">
    <source>
        <dbReference type="Proteomes" id="UP000439903"/>
    </source>
</evidence>
<dbReference type="SUPFAM" id="SSF50494">
    <property type="entry name" value="Trypsin-like serine proteases"/>
    <property type="match status" value="1"/>
</dbReference>
<dbReference type="InterPro" id="IPR043504">
    <property type="entry name" value="Peptidase_S1_PA_chymotrypsin"/>
</dbReference>
<keyword evidence="1" id="KW-0732">Signal</keyword>
<dbReference type="OrthoDB" id="2345133at2759"/>
<feature type="signal peptide" evidence="1">
    <location>
        <begin position="1"/>
        <end position="16"/>
    </location>
</feature>
<dbReference type="EMBL" id="WTPW01001175">
    <property type="protein sequence ID" value="KAF0451034.1"/>
    <property type="molecule type" value="Genomic_DNA"/>
</dbReference>
<dbReference type="AlphaFoldDB" id="A0A8H4A8R7"/>
<dbReference type="Proteomes" id="UP000439903">
    <property type="component" value="Unassembled WGS sequence"/>
</dbReference>
<evidence type="ECO:0000256" key="1">
    <source>
        <dbReference type="SAM" id="SignalP"/>
    </source>
</evidence>
<protein>
    <submittedName>
        <fullName evidence="2">S1 family peptidase</fullName>
    </submittedName>
</protein>
<gene>
    <name evidence="2" type="ORF">F8M41_002081</name>
</gene>
<reference evidence="2 3" key="1">
    <citation type="journal article" date="2019" name="Environ. Microbiol.">
        <title>At the nexus of three kingdoms: the genome of the mycorrhizal fungus Gigaspora margarita provides insights into plant, endobacterial and fungal interactions.</title>
        <authorList>
            <person name="Venice F."/>
            <person name="Ghignone S."/>
            <person name="Salvioli di Fossalunga A."/>
            <person name="Amselem J."/>
            <person name="Novero M."/>
            <person name="Xianan X."/>
            <person name="Sedzielewska Toro K."/>
            <person name="Morin E."/>
            <person name="Lipzen A."/>
            <person name="Grigoriev I.V."/>
            <person name="Henrissat B."/>
            <person name="Martin F.M."/>
            <person name="Bonfante P."/>
        </authorList>
    </citation>
    <scope>NUCLEOTIDE SEQUENCE [LARGE SCALE GENOMIC DNA]</scope>
    <source>
        <strain evidence="2 3">BEG34</strain>
    </source>
</reference>
<accession>A0A8H4A8R7</accession>
<evidence type="ECO:0000313" key="2">
    <source>
        <dbReference type="EMBL" id="KAF0451034.1"/>
    </source>
</evidence>
<dbReference type="CDD" id="cd21112">
    <property type="entry name" value="alphaLP-like"/>
    <property type="match status" value="1"/>
</dbReference>
<dbReference type="InterPro" id="IPR009003">
    <property type="entry name" value="Peptidase_S1_PA"/>
</dbReference>
<keyword evidence="3" id="KW-1185">Reference proteome</keyword>
<comment type="caution">
    <text evidence="2">The sequence shown here is derived from an EMBL/GenBank/DDBJ whole genome shotgun (WGS) entry which is preliminary data.</text>
</comment>
<name>A0A8H4A8R7_GIGMA</name>
<feature type="chain" id="PRO_5034233549" evidence="1">
    <location>
        <begin position="17"/>
        <end position="416"/>
    </location>
</feature>
<dbReference type="Gene3D" id="2.40.10.10">
    <property type="entry name" value="Trypsin-like serine proteases"/>
    <property type="match status" value="2"/>
</dbReference>